<dbReference type="Gene3D" id="1.10.510.10">
    <property type="entry name" value="Transferase(Phosphotransferase) domain 1"/>
    <property type="match status" value="1"/>
</dbReference>
<dbReference type="InterPro" id="IPR008271">
    <property type="entry name" value="Ser/Thr_kinase_AS"/>
</dbReference>
<evidence type="ECO:0000313" key="7">
    <source>
        <dbReference type="Proteomes" id="UP000054248"/>
    </source>
</evidence>
<dbReference type="InterPro" id="IPR001245">
    <property type="entry name" value="Ser-Thr/Tyr_kinase_cat_dom"/>
</dbReference>
<dbReference type="InterPro" id="IPR051681">
    <property type="entry name" value="Ser/Thr_Kinases-Pseudokinases"/>
</dbReference>
<dbReference type="PRINTS" id="PR00109">
    <property type="entry name" value="TYRKINASE"/>
</dbReference>
<keyword evidence="3" id="KW-0418">Kinase</keyword>
<feature type="domain" description="Protein kinase" evidence="5">
    <location>
        <begin position="1"/>
        <end position="207"/>
    </location>
</feature>
<dbReference type="HOGENOM" id="CLU_000288_7_18_1"/>
<reference evidence="6 7" key="1">
    <citation type="submission" date="2014-04" db="EMBL/GenBank/DDBJ databases">
        <authorList>
            <consortium name="DOE Joint Genome Institute"/>
            <person name="Kuo A."/>
            <person name="Girlanda M."/>
            <person name="Perotto S."/>
            <person name="Kohler A."/>
            <person name="Nagy L.G."/>
            <person name="Floudas D."/>
            <person name="Copeland A."/>
            <person name="Barry K.W."/>
            <person name="Cichocki N."/>
            <person name="Veneault-Fourrey C."/>
            <person name="LaButti K."/>
            <person name="Lindquist E.A."/>
            <person name="Lipzen A."/>
            <person name="Lundell T."/>
            <person name="Morin E."/>
            <person name="Murat C."/>
            <person name="Sun H."/>
            <person name="Tunlid A."/>
            <person name="Henrissat B."/>
            <person name="Grigoriev I.V."/>
            <person name="Hibbett D.S."/>
            <person name="Martin F."/>
            <person name="Nordberg H.P."/>
            <person name="Cantor M.N."/>
            <person name="Hua S.X."/>
        </authorList>
    </citation>
    <scope>NUCLEOTIDE SEQUENCE [LARGE SCALE GENOMIC DNA]</scope>
    <source>
        <strain evidence="6 7">MUT 4182</strain>
    </source>
</reference>
<evidence type="ECO:0000313" key="6">
    <source>
        <dbReference type="EMBL" id="KIO27239.1"/>
    </source>
</evidence>
<feature type="non-terminal residue" evidence="6">
    <location>
        <position position="1"/>
    </location>
</feature>
<keyword evidence="7" id="KW-1185">Reference proteome</keyword>
<dbReference type="PANTHER" id="PTHR44329:SF288">
    <property type="entry name" value="MITOGEN-ACTIVATED PROTEIN KINASE KINASE KINASE 20"/>
    <property type="match status" value="1"/>
</dbReference>
<evidence type="ECO:0000256" key="4">
    <source>
        <dbReference type="ARBA" id="ARBA00022840"/>
    </source>
</evidence>
<evidence type="ECO:0000256" key="3">
    <source>
        <dbReference type="ARBA" id="ARBA00022777"/>
    </source>
</evidence>
<keyword evidence="2" id="KW-0547">Nucleotide-binding</keyword>
<dbReference type="Proteomes" id="UP000054248">
    <property type="component" value="Unassembled WGS sequence"/>
</dbReference>
<feature type="non-terminal residue" evidence="6">
    <location>
        <position position="207"/>
    </location>
</feature>
<evidence type="ECO:0000256" key="2">
    <source>
        <dbReference type="ARBA" id="ARBA00022741"/>
    </source>
</evidence>
<accession>A0A0C3QL23</accession>
<dbReference type="InterPro" id="IPR000719">
    <property type="entry name" value="Prot_kinase_dom"/>
</dbReference>
<dbReference type="SMART" id="SM00220">
    <property type="entry name" value="S_TKc"/>
    <property type="match status" value="1"/>
</dbReference>
<keyword evidence="1" id="KW-0808">Transferase</keyword>
<keyword evidence="4" id="KW-0067">ATP-binding</keyword>
<evidence type="ECO:0000259" key="5">
    <source>
        <dbReference type="PROSITE" id="PS50011"/>
    </source>
</evidence>
<dbReference type="InterPro" id="IPR011009">
    <property type="entry name" value="Kinase-like_dom_sf"/>
</dbReference>
<dbReference type="PROSITE" id="PS50011">
    <property type="entry name" value="PROTEIN_KINASE_DOM"/>
    <property type="match status" value="1"/>
</dbReference>
<dbReference type="GO" id="GO:0004674">
    <property type="term" value="F:protein serine/threonine kinase activity"/>
    <property type="evidence" value="ECO:0007669"/>
    <property type="project" value="TreeGrafter"/>
</dbReference>
<dbReference type="GO" id="GO:0005524">
    <property type="term" value="F:ATP binding"/>
    <property type="evidence" value="ECO:0007669"/>
    <property type="project" value="UniProtKB-KW"/>
</dbReference>
<dbReference type="PANTHER" id="PTHR44329">
    <property type="entry name" value="SERINE/THREONINE-PROTEIN KINASE TNNI3K-RELATED"/>
    <property type="match status" value="1"/>
</dbReference>
<dbReference type="Pfam" id="PF07714">
    <property type="entry name" value="PK_Tyr_Ser-Thr"/>
    <property type="match status" value="1"/>
</dbReference>
<dbReference type="STRING" id="1051891.A0A0C3QL23"/>
<dbReference type="AlphaFoldDB" id="A0A0C3QL23"/>
<dbReference type="SUPFAM" id="SSF56112">
    <property type="entry name" value="Protein kinase-like (PK-like)"/>
    <property type="match status" value="1"/>
</dbReference>
<dbReference type="OrthoDB" id="346907at2759"/>
<reference evidence="7" key="2">
    <citation type="submission" date="2015-01" db="EMBL/GenBank/DDBJ databases">
        <title>Evolutionary Origins and Diversification of the Mycorrhizal Mutualists.</title>
        <authorList>
            <consortium name="DOE Joint Genome Institute"/>
            <consortium name="Mycorrhizal Genomics Consortium"/>
            <person name="Kohler A."/>
            <person name="Kuo A."/>
            <person name="Nagy L.G."/>
            <person name="Floudas D."/>
            <person name="Copeland A."/>
            <person name="Barry K.W."/>
            <person name="Cichocki N."/>
            <person name="Veneault-Fourrey C."/>
            <person name="LaButti K."/>
            <person name="Lindquist E.A."/>
            <person name="Lipzen A."/>
            <person name="Lundell T."/>
            <person name="Morin E."/>
            <person name="Murat C."/>
            <person name="Riley R."/>
            <person name="Ohm R."/>
            <person name="Sun H."/>
            <person name="Tunlid A."/>
            <person name="Henrissat B."/>
            <person name="Grigoriev I.V."/>
            <person name="Hibbett D.S."/>
            <person name="Martin F."/>
        </authorList>
    </citation>
    <scope>NUCLEOTIDE SEQUENCE [LARGE SCALE GENOMIC DNA]</scope>
    <source>
        <strain evidence="7">MUT 4182</strain>
    </source>
</reference>
<protein>
    <recommendedName>
        <fullName evidence="5">Protein kinase domain-containing protein</fullName>
    </recommendedName>
</protein>
<evidence type="ECO:0000256" key="1">
    <source>
        <dbReference type="ARBA" id="ARBA00022679"/>
    </source>
</evidence>
<gene>
    <name evidence="6" type="ORF">M407DRAFT_53258</name>
</gene>
<proteinExistence type="predicted"/>
<organism evidence="6 7">
    <name type="scientific">Tulasnella calospora MUT 4182</name>
    <dbReference type="NCBI Taxonomy" id="1051891"/>
    <lineage>
        <taxon>Eukaryota</taxon>
        <taxon>Fungi</taxon>
        <taxon>Dikarya</taxon>
        <taxon>Basidiomycota</taxon>
        <taxon>Agaricomycotina</taxon>
        <taxon>Agaricomycetes</taxon>
        <taxon>Cantharellales</taxon>
        <taxon>Tulasnellaceae</taxon>
        <taxon>Tulasnella</taxon>
    </lineage>
</organism>
<dbReference type="EMBL" id="KN823012">
    <property type="protein sequence ID" value="KIO27239.1"/>
    <property type="molecule type" value="Genomic_DNA"/>
</dbReference>
<dbReference type="PROSITE" id="PS00108">
    <property type="entry name" value="PROTEIN_KINASE_ST"/>
    <property type="match status" value="1"/>
</dbReference>
<name>A0A0C3QL23_9AGAM</name>
<sequence length="207" mass="23626">EVGLLSQISHPNVIEFIGFVEELDSQIAWILTPMAMHGNVRNFLASGTWRLVHRISLLWDIASGVEYLHTYRPPIIHGDLKSINVVVNEEGHAEIIDFGSARFAEYVDENLYTLRWASPETLENDVVSLASDIWSLGWTFWEVVTGRVPHENQRDVQVIMTVITESAPKWADADELQIQTLRDLLMDCWQRDPERRPTASQCCGALR</sequence>